<evidence type="ECO:0000313" key="2">
    <source>
        <dbReference type="EMBL" id="MEE3928626.1"/>
    </source>
</evidence>
<keyword evidence="2" id="KW-0813">Transport</keyword>
<sequence length="163" mass="18626">MYFFKLIDKKAIYLNSTATTKDEFLREISNNLHAQTYVENAEKFYQALLYREESMLTALNGGVALPHGVSSTVIKPVIAISVLKNQGVDWNAEDHQNVKVIFTIASNKENRDIQIECLQKVALYALENNFIDEILKANTPEDVLKALKQYYFDTQEDDDAEDI</sequence>
<dbReference type="EMBL" id="JAZDWZ010000015">
    <property type="protein sequence ID" value="MEE3928626.1"/>
    <property type="molecule type" value="Genomic_DNA"/>
</dbReference>
<protein>
    <submittedName>
        <fullName evidence="2">PTS sugar transporter subunit IIA</fullName>
    </submittedName>
</protein>
<keyword evidence="3" id="KW-1185">Reference proteome</keyword>
<name>A0ABU7MNS9_9BACT</name>
<dbReference type="CDD" id="cd00211">
    <property type="entry name" value="PTS_IIA_fru"/>
    <property type="match status" value="1"/>
</dbReference>
<dbReference type="Proteomes" id="UP001344817">
    <property type="component" value="Unassembled WGS sequence"/>
</dbReference>
<dbReference type="PROSITE" id="PS51094">
    <property type="entry name" value="PTS_EIIA_TYPE_2"/>
    <property type="match status" value="1"/>
</dbReference>
<organism evidence="2 3">
    <name type="scientific">Mycoplasmopsis ciconiae</name>
    <dbReference type="NCBI Taxonomy" id="561067"/>
    <lineage>
        <taxon>Bacteria</taxon>
        <taxon>Bacillati</taxon>
        <taxon>Mycoplasmatota</taxon>
        <taxon>Mycoplasmoidales</taxon>
        <taxon>Metamycoplasmataceae</taxon>
        <taxon>Mycoplasmopsis</taxon>
    </lineage>
</organism>
<dbReference type="Gene3D" id="3.40.930.10">
    <property type="entry name" value="Mannitol-specific EII, Chain A"/>
    <property type="match status" value="1"/>
</dbReference>
<dbReference type="RefSeq" id="WP_330501039.1">
    <property type="nucleotide sequence ID" value="NZ_JAZDWZ010000015.1"/>
</dbReference>
<comment type="caution">
    <text evidence="2">The sequence shown here is derived from an EMBL/GenBank/DDBJ whole genome shotgun (WGS) entry which is preliminary data.</text>
</comment>
<dbReference type="SUPFAM" id="SSF55804">
    <property type="entry name" value="Phoshotransferase/anion transport protein"/>
    <property type="match status" value="1"/>
</dbReference>
<dbReference type="InterPro" id="IPR002178">
    <property type="entry name" value="PTS_EIIA_type-2_dom"/>
</dbReference>
<gene>
    <name evidence="2" type="ORF">V2E24_03500</name>
</gene>
<evidence type="ECO:0000259" key="1">
    <source>
        <dbReference type="PROSITE" id="PS51094"/>
    </source>
</evidence>
<accession>A0ABU7MNS9</accession>
<dbReference type="Pfam" id="PF00359">
    <property type="entry name" value="PTS_EIIA_2"/>
    <property type="match status" value="1"/>
</dbReference>
<dbReference type="PANTHER" id="PTHR47738:SF2">
    <property type="entry name" value="PTS SYSTEM FRUCTOSE-LIKE EIIA COMPONENT"/>
    <property type="match status" value="1"/>
</dbReference>
<feature type="domain" description="PTS EIIA type-2" evidence="1">
    <location>
        <begin position="5"/>
        <end position="150"/>
    </location>
</feature>
<dbReference type="InterPro" id="IPR051541">
    <property type="entry name" value="PTS_SugarTrans_NitroReg"/>
</dbReference>
<keyword evidence="2" id="KW-0762">Sugar transport</keyword>
<proteinExistence type="predicted"/>
<reference evidence="2" key="1">
    <citation type="submission" date="2024-01" db="EMBL/GenBank/DDBJ databases">
        <title>Genome sequence of Mycoplasma ciconiae type strain DSM 25251.</title>
        <authorList>
            <person name="Spergser J."/>
        </authorList>
    </citation>
    <scope>NUCLEOTIDE SEQUENCE [LARGE SCALE GENOMIC DNA]</scope>
    <source>
        <strain evidence="2">DSM 25251</strain>
    </source>
</reference>
<dbReference type="InterPro" id="IPR016152">
    <property type="entry name" value="PTrfase/Anion_transptr"/>
</dbReference>
<evidence type="ECO:0000313" key="3">
    <source>
        <dbReference type="Proteomes" id="UP001344817"/>
    </source>
</evidence>
<dbReference type="PANTHER" id="PTHR47738">
    <property type="entry name" value="PTS SYSTEM FRUCTOSE-LIKE EIIA COMPONENT-RELATED"/>
    <property type="match status" value="1"/>
</dbReference>